<dbReference type="OrthoDB" id="5239590at2759"/>
<keyword evidence="2" id="KW-0472">Membrane</keyword>
<name>K1WXY2_MARBU</name>
<gene>
    <name evidence="4" type="ORF">MBM_03663</name>
</gene>
<sequence length="414" mass="44514">MRSSIFRPTLVLITSFASTTSALLASTSSPCASQCGNTLDSTSGSDIACSNAEFESTNAGTVFENCISCQVRSNYVDPVTKQSDLHWAIYNIRYAVSWCLFGYPNNENVISTPCTTSKSCGLLKAGFVHDSLSSNASTYGFCALVPATDISKCTSCLSFQTSEFYLKNFVTALDAACQQQPTPGNTINIEGSLFSTTAVNITTGSARPASTYKPDDHALTLGAKVGIAVGGLVALLSISGFCIVWRGKRRRRMFLLKHQQETGYADWLVQKKSAFMSPQISSPGAFFDSPQSQRPLVSSQPWPRPRQGGDSPASAMGDGAYSTYSSQYSSPTDASDRFQTSGSSREWPREWPVDRKSSIGGSSGVRSRSREKHEPTAEIIEMQNVAPVLLHPGHGRGTASHLTEDDVQRGGHAV</sequence>
<keyword evidence="2" id="KW-1133">Transmembrane helix</keyword>
<feature type="compositionally biased region" description="Basic and acidic residues" evidence="1">
    <location>
        <begin position="346"/>
        <end position="357"/>
    </location>
</feature>
<proteinExistence type="predicted"/>
<dbReference type="OMA" id="QYNSPVS"/>
<evidence type="ECO:0000256" key="2">
    <source>
        <dbReference type="SAM" id="Phobius"/>
    </source>
</evidence>
<keyword evidence="3" id="KW-0732">Signal</keyword>
<dbReference type="RefSeq" id="XP_007291552.1">
    <property type="nucleotide sequence ID" value="XM_007291490.1"/>
</dbReference>
<feature type="signal peptide" evidence="3">
    <location>
        <begin position="1"/>
        <end position="22"/>
    </location>
</feature>
<feature type="compositionally biased region" description="Basic and acidic residues" evidence="1">
    <location>
        <begin position="402"/>
        <end position="414"/>
    </location>
</feature>
<evidence type="ECO:0000313" key="5">
    <source>
        <dbReference type="Proteomes" id="UP000006753"/>
    </source>
</evidence>
<feature type="compositionally biased region" description="Polar residues" evidence="1">
    <location>
        <begin position="331"/>
        <end position="344"/>
    </location>
</feature>
<dbReference type="eggNOG" id="ENOG502SSVT">
    <property type="taxonomic scope" value="Eukaryota"/>
</dbReference>
<dbReference type="HOGENOM" id="CLU_031222_1_0_1"/>
<keyword evidence="5" id="KW-1185">Reference proteome</keyword>
<dbReference type="EMBL" id="JH921434">
    <property type="protein sequence ID" value="EKD17891.1"/>
    <property type="molecule type" value="Genomic_DNA"/>
</dbReference>
<dbReference type="STRING" id="1072389.K1WXY2"/>
<dbReference type="GeneID" id="18759598"/>
<feature type="chain" id="PRO_5003852799" evidence="3">
    <location>
        <begin position="23"/>
        <end position="414"/>
    </location>
</feature>
<dbReference type="AlphaFoldDB" id="K1WXY2"/>
<evidence type="ECO:0000313" key="4">
    <source>
        <dbReference type="EMBL" id="EKD17891.1"/>
    </source>
</evidence>
<organism evidence="4 5">
    <name type="scientific">Marssonina brunnea f. sp. multigermtubi (strain MB_m1)</name>
    <name type="common">Marssonina leaf spot fungus</name>
    <dbReference type="NCBI Taxonomy" id="1072389"/>
    <lineage>
        <taxon>Eukaryota</taxon>
        <taxon>Fungi</taxon>
        <taxon>Dikarya</taxon>
        <taxon>Ascomycota</taxon>
        <taxon>Pezizomycotina</taxon>
        <taxon>Leotiomycetes</taxon>
        <taxon>Helotiales</taxon>
        <taxon>Drepanopezizaceae</taxon>
        <taxon>Drepanopeziza</taxon>
    </lineage>
</organism>
<evidence type="ECO:0000256" key="3">
    <source>
        <dbReference type="SAM" id="SignalP"/>
    </source>
</evidence>
<keyword evidence="2" id="KW-0812">Transmembrane</keyword>
<dbReference type="Proteomes" id="UP000006753">
    <property type="component" value="Unassembled WGS sequence"/>
</dbReference>
<feature type="transmembrane region" description="Helical" evidence="2">
    <location>
        <begin position="225"/>
        <end position="245"/>
    </location>
</feature>
<accession>K1WXY2</accession>
<reference evidence="4 5" key="1">
    <citation type="journal article" date="2012" name="BMC Genomics">
        <title>Sequencing the genome of Marssonina brunnea reveals fungus-poplar co-evolution.</title>
        <authorList>
            <person name="Zhu S."/>
            <person name="Cao Y.-Z."/>
            <person name="Jiang C."/>
            <person name="Tan B.-Y."/>
            <person name="Wang Z."/>
            <person name="Feng S."/>
            <person name="Zhang L."/>
            <person name="Su X.-H."/>
            <person name="Brejova B."/>
            <person name="Vinar T."/>
            <person name="Xu M."/>
            <person name="Wang M.-X."/>
            <person name="Zhang S.-G."/>
            <person name="Huang M.-R."/>
            <person name="Wu R."/>
            <person name="Zhou Y."/>
        </authorList>
    </citation>
    <scope>NUCLEOTIDE SEQUENCE [LARGE SCALE GENOMIC DNA]</scope>
    <source>
        <strain evidence="4 5">MB_m1</strain>
    </source>
</reference>
<feature type="compositionally biased region" description="Low complexity" evidence="1">
    <location>
        <begin position="321"/>
        <end position="330"/>
    </location>
</feature>
<dbReference type="KEGG" id="mbe:MBM_03663"/>
<dbReference type="InParanoid" id="K1WXY2"/>
<feature type="compositionally biased region" description="Polar residues" evidence="1">
    <location>
        <begin position="289"/>
        <end position="301"/>
    </location>
</feature>
<protein>
    <submittedName>
        <fullName evidence="4">LPXTG-domain-containing protein</fullName>
    </submittedName>
</protein>
<evidence type="ECO:0000256" key="1">
    <source>
        <dbReference type="SAM" id="MobiDB-lite"/>
    </source>
</evidence>
<feature type="region of interest" description="Disordered" evidence="1">
    <location>
        <begin position="280"/>
        <end position="414"/>
    </location>
</feature>